<evidence type="ECO:0000256" key="5">
    <source>
        <dbReference type="ARBA" id="ARBA00022989"/>
    </source>
</evidence>
<keyword evidence="2" id="KW-0597">Phosphoprotein</keyword>
<feature type="transmembrane region" description="Helical" evidence="8">
    <location>
        <begin position="588"/>
        <end position="609"/>
    </location>
</feature>
<feature type="transmembrane region" description="Helical" evidence="8">
    <location>
        <begin position="548"/>
        <end position="568"/>
    </location>
</feature>
<evidence type="ECO:0000256" key="8">
    <source>
        <dbReference type="SAM" id="Phobius"/>
    </source>
</evidence>
<keyword evidence="4 9" id="KW-0732">Signal</keyword>
<keyword evidence="6 8" id="KW-0472">Membrane</keyword>
<feature type="transmembrane region" description="Helical" evidence="8">
    <location>
        <begin position="621"/>
        <end position="645"/>
    </location>
</feature>
<evidence type="ECO:0000256" key="4">
    <source>
        <dbReference type="ARBA" id="ARBA00022729"/>
    </source>
</evidence>
<evidence type="ECO:0000259" key="10">
    <source>
        <dbReference type="Pfam" id="PF25987"/>
    </source>
</evidence>
<feature type="region of interest" description="Disordered" evidence="7">
    <location>
        <begin position="329"/>
        <end position="350"/>
    </location>
</feature>
<feature type="compositionally biased region" description="Polar residues" evidence="7">
    <location>
        <begin position="365"/>
        <end position="379"/>
    </location>
</feature>
<feature type="domain" description="Proline-rich transmembrane protein 3/4" evidence="10">
    <location>
        <begin position="503"/>
        <end position="804"/>
    </location>
</feature>
<feature type="region of interest" description="Disordered" evidence="7">
    <location>
        <begin position="99"/>
        <end position="143"/>
    </location>
</feature>
<dbReference type="InterPro" id="IPR052836">
    <property type="entry name" value="PRRT_domain-containing"/>
</dbReference>
<evidence type="ECO:0000256" key="1">
    <source>
        <dbReference type="ARBA" id="ARBA00004141"/>
    </source>
</evidence>
<sequence length="1110" mass="119902">MLRLLRTLAFCFWCFLLLHKQAVADEEGIWGPTASRKDPPVKKTSSNWWTPSLPKLPSIPSLPKLPSLPSLPKLPSLSSLPKLPSLPFHIPYLSGSRDSEDEAAALTTTAKSLTEPIDPSQDNSGSGEGRILESSDPPITSTQGFLTSVTQIRTDSLPTGTSDSPHSSIAQSHNDTLVSDSYSPTSSSIRNTLFTNSPTSTSTPGQNATHTHPPRGTPPAAGPSMGATTQHLPEEHTDKEEAEDFTEKIYLTIAPETTVPTVLTWAEVQTTTTTTPGIVETTLTSTHSLRHITPATSSETTFVRKPLDSTVGVTLRAGEATMTETLPTQSEAYLGSSETRSGPTEDQPGVITTANGIDDKLVPESITSTTQSQSVNFSTAGELPGKEDKKDEEGVVPSADWDGDTTLADVSTPYAKLLTTSPPQSTETPTITLDTEDWMSNEGYSDTTLLPDCNQERSGICNLSDWDFTTSSDIKPTQNTTVTNQTDEPFLIPAPPMLVPLYTDWNSAMAAWGLAWDVHVYGAGCIFAMLTLACALNLLCLPLRCPSGCGYFALVSLFLLAAGCTRSFSLLYDAYGHQDRLPSTEASLILYEAPFPCLTAAFGLVFLLLSMRSRMQLSYSAFQRPCFLACLVVLHFGAAFGPVTFLKFYTQKPPHCLFLALISRGAFVALASFLSVAYFVFYIYVRADSKHIYHLNNTSPTPAERYNRCPFAESRDWDRAAVTVCMSALFCLACAGLQLFAMLNAMGVVGGEEVFHPWPWWTFQFSCRLCELGVCLTLALVVAQPVYCSDHLPAAGSCWTELLASKSPIMPGSYQWTLSQQEKLAIVDTMGLGEIESLPLYTLVDERLGSSMNGLDLLYHSNRALAYRDLDLDLDFKGSGTPANGGGRDPSGGSSFTSDSTTDLRPPSPINLRRSIDEALFNEALFPMSLFSPTRSSDLSINNHCSLLSKGLCDPLSADPGLYRTTSCVEMPSQHLPSCAQSQGDTLVGAPPSPSLSSSTSSSSPERWRGSSSSYSPYRESFGGSSLVLCPSSERHAQQILQQGGLGHGASSGHQGHSDPLRHYQTLGAASQESLDLDVSSEADRSVQEEFISVCRQIDSYSICSETIDL</sequence>
<feature type="signal peptide" evidence="9">
    <location>
        <begin position="1"/>
        <end position="24"/>
    </location>
</feature>
<feature type="region of interest" description="Disordered" evidence="7">
    <location>
        <begin position="975"/>
        <end position="1015"/>
    </location>
</feature>
<dbReference type="InterPro" id="IPR059081">
    <property type="entry name" value="PRRT3-4"/>
</dbReference>
<feature type="compositionally biased region" description="Polar residues" evidence="7">
    <location>
        <begin position="975"/>
        <end position="985"/>
    </location>
</feature>
<reference evidence="11 12" key="1">
    <citation type="journal article" date="2022" name="G3 (Bethesda)">
        <title>Evaluating Illumina-, Nanopore-, and PacBio-based genome assembly strategies with the bald notothen, Trematomus borchgrevinki.</title>
        <authorList>
            <person name="Rayamajhi N."/>
            <person name="Cheng C.C."/>
            <person name="Catchen J.M."/>
        </authorList>
    </citation>
    <scope>NUCLEOTIDE SEQUENCE [LARGE SCALE GENOMIC DNA]</scope>
    <source>
        <strain evidence="11">AGRC-2024</strain>
    </source>
</reference>
<evidence type="ECO:0000256" key="7">
    <source>
        <dbReference type="SAM" id="MobiDB-lite"/>
    </source>
</evidence>
<dbReference type="AlphaFoldDB" id="A0ABD2G2H0"/>
<feature type="transmembrane region" description="Helical" evidence="8">
    <location>
        <begin position="520"/>
        <end position="541"/>
    </location>
</feature>
<proteinExistence type="predicted"/>
<evidence type="ECO:0000256" key="3">
    <source>
        <dbReference type="ARBA" id="ARBA00022692"/>
    </source>
</evidence>
<evidence type="ECO:0000256" key="2">
    <source>
        <dbReference type="ARBA" id="ARBA00022553"/>
    </source>
</evidence>
<feature type="compositionally biased region" description="Low complexity" evidence="7">
    <location>
        <begin position="891"/>
        <end position="903"/>
    </location>
</feature>
<feature type="compositionally biased region" description="Low complexity" evidence="7">
    <location>
        <begin position="995"/>
        <end position="1015"/>
    </location>
</feature>
<keyword evidence="5 8" id="KW-1133">Transmembrane helix</keyword>
<feature type="compositionally biased region" description="Basic and acidic residues" evidence="7">
    <location>
        <begin position="384"/>
        <end position="393"/>
    </location>
</feature>
<feature type="region of interest" description="Disordered" evidence="7">
    <location>
        <begin position="881"/>
        <end position="909"/>
    </location>
</feature>
<gene>
    <name evidence="11" type="ORF">OYC64_006855</name>
</gene>
<feature type="compositionally biased region" description="Low complexity" evidence="7">
    <location>
        <begin position="104"/>
        <end position="114"/>
    </location>
</feature>
<name>A0ABD2G2H0_PAGBO</name>
<feature type="transmembrane region" description="Helical" evidence="8">
    <location>
        <begin position="657"/>
        <end position="685"/>
    </location>
</feature>
<dbReference type="EMBL" id="JBIYXZ010002083">
    <property type="protein sequence ID" value="KAL3048164.1"/>
    <property type="molecule type" value="Genomic_DNA"/>
</dbReference>
<dbReference type="PANTHER" id="PTHR35578:SF6">
    <property type="entry name" value="PROLINE-RICH TRANSMEMBRANE PROTEIN 4"/>
    <property type="match status" value="1"/>
</dbReference>
<evidence type="ECO:0000256" key="9">
    <source>
        <dbReference type="SAM" id="SignalP"/>
    </source>
</evidence>
<feature type="region of interest" description="Disordered" evidence="7">
    <location>
        <begin position="365"/>
        <end position="404"/>
    </location>
</feature>
<keyword evidence="3 8" id="KW-0812">Transmembrane</keyword>
<feature type="chain" id="PRO_5044802087" description="Proline-rich transmembrane protein 3/4 domain-containing protein" evidence="9">
    <location>
        <begin position="25"/>
        <end position="1110"/>
    </location>
</feature>
<evidence type="ECO:0000256" key="6">
    <source>
        <dbReference type="ARBA" id="ARBA00023136"/>
    </source>
</evidence>
<organism evidence="11 12">
    <name type="scientific">Pagothenia borchgrevinki</name>
    <name type="common">Bald rockcod</name>
    <name type="synonym">Trematomus borchgrevinki</name>
    <dbReference type="NCBI Taxonomy" id="8213"/>
    <lineage>
        <taxon>Eukaryota</taxon>
        <taxon>Metazoa</taxon>
        <taxon>Chordata</taxon>
        <taxon>Craniata</taxon>
        <taxon>Vertebrata</taxon>
        <taxon>Euteleostomi</taxon>
        <taxon>Actinopterygii</taxon>
        <taxon>Neopterygii</taxon>
        <taxon>Teleostei</taxon>
        <taxon>Neoteleostei</taxon>
        <taxon>Acanthomorphata</taxon>
        <taxon>Eupercaria</taxon>
        <taxon>Perciformes</taxon>
        <taxon>Notothenioidei</taxon>
        <taxon>Nototheniidae</taxon>
        <taxon>Pagothenia</taxon>
    </lineage>
</organism>
<dbReference type="Proteomes" id="UP001619887">
    <property type="component" value="Unassembled WGS sequence"/>
</dbReference>
<evidence type="ECO:0000313" key="12">
    <source>
        <dbReference type="Proteomes" id="UP001619887"/>
    </source>
</evidence>
<feature type="transmembrane region" description="Helical" evidence="8">
    <location>
        <begin position="720"/>
        <end position="741"/>
    </location>
</feature>
<dbReference type="PANTHER" id="PTHR35578">
    <property type="entry name" value="PROLINE-RICH TRANSMEMBRANE PROTEIN 4-RELATED"/>
    <property type="match status" value="1"/>
</dbReference>
<comment type="subcellular location">
    <subcellularLocation>
        <location evidence="1">Membrane</location>
        <topology evidence="1">Multi-pass membrane protein</topology>
    </subcellularLocation>
</comment>
<keyword evidence="12" id="KW-1185">Reference proteome</keyword>
<feature type="compositionally biased region" description="Polar residues" evidence="7">
    <location>
        <begin position="155"/>
        <end position="210"/>
    </location>
</feature>
<reference evidence="11 12" key="2">
    <citation type="journal article" date="2024" name="G3 (Bethesda)">
        <title>The genome of the cryopelagic Antarctic bald notothen, Trematomus borchgrevinki.</title>
        <authorList>
            <person name="Rayamajhi N."/>
            <person name="Rivera-Colon A.G."/>
            <person name="Minhas B.F."/>
            <person name="Cheng C.C."/>
            <person name="Catchen J.M."/>
        </authorList>
    </citation>
    <scope>NUCLEOTIDE SEQUENCE [LARGE SCALE GENOMIC DNA]</scope>
    <source>
        <strain evidence="11">AGRC-2024</strain>
    </source>
</reference>
<accession>A0ABD2G2H0</accession>
<feature type="region of interest" description="Disordered" evidence="7">
    <location>
        <begin position="155"/>
        <end position="243"/>
    </location>
</feature>
<comment type="caution">
    <text evidence="11">The sequence shown here is derived from an EMBL/GenBank/DDBJ whole genome shotgun (WGS) entry which is preliminary data.</text>
</comment>
<protein>
    <recommendedName>
        <fullName evidence="10">Proline-rich transmembrane protein 3/4 domain-containing protein</fullName>
    </recommendedName>
</protein>
<dbReference type="Pfam" id="PF25987">
    <property type="entry name" value="PRRT3"/>
    <property type="match status" value="1"/>
</dbReference>
<evidence type="ECO:0000313" key="11">
    <source>
        <dbReference type="EMBL" id="KAL3048164.1"/>
    </source>
</evidence>